<organism evidence="1 2">
    <name type="scientific">Albimonas donghaensis</name>
    <dbReference type="NCBI Taxonomy" id="356660"/>
    <lineage>
        <taxon>Bacteria</taxon>
        <taxon>Pseudomonadati</taxon>
        <taxon>Pseudomonadota</taxon>
        <taxon>Alphaproteobacteria</taxon>
        <taxon>Rhodobacterales</taxon>
        <taxon>Paracoccaceae</taxon>
        <taxon>Albimonas</taxon>
    </lineage>
</organism>
<evidence type="ECO:0000313" key="2">
    <source>
        <dbReference type="Proteomes" id="UP000199118"/>
    </source>
</evidence>
<dbReference type="EMBL" id="FNMZ01000001">
    <property type="protein sequence ID" value="SDW25072.1"/>
    <property type="molecule type" value="Genomic_DNA"/>
</dbReference>
<dbReference type="AlphaFoldDB" id="A0A1H2S011"/>
<accession>A0A1H2S011</accession>
<dbReference type="RefSeq" id="WP_092679552.1">
    <property type="nucleotide sequence ID" value="NZ_FNMZ01000001.1"/>
</dbReference>
<protein>
    <submittedName>
        <fullName evidence="1">Uncharacterized protein</fullName>
    </submittedName>
</protein>
<dbReference type="STRING" id="356660.SAMN05444336_101510"/>
<sequence length="203" mass="20502">MSDPAMPVPGRRGSGRAPGRATALAAGLALGLLAAGCGEEPRDSITLSAINIAAAYAPDMLRPGRLAVEPHNGPFPDAAAPVDAAAVAGLLALPSSLPDVGDMPQVAPGGWARAEHGRLLRIAVIFDPTEQVAFDALCDARAPLTADEGRPQGFEATMALCLRGEAIAEGRVSADAADPPTPEFVARALNELLAEMLGAGGAD</sequence>
<dbReference type="OrthoDB" id="9825888at2"/>
<dbReference type="Proteomes" id="UP000199118">
    <property type="component" value="Unassembled WGS sequence"/>
</dbReference>
<evidence type="ECO:0000313" key="1">
    <source>
        <dbReference type="EMBL" id="SDW25072.1"/>
    </source>
</evidence>
<proteinExistence type="predicted"/>
<gene>
    <name evidence="1" type="ORF">SAMN05444336_101510</name>
</gene>
<keyword evidence="2" id="KW-1185">Reference proteome</keyword>
<name>A0A1H2S011_9RHOB</name>
<reference evidence="1 2" key="1">
    <citation type="submission" date="2016-10" db="EMBL/GenBank/DDBJ databases">
        <authorList>
            <person name="de Groot N.N."/>
        </authorList>
    </citation>
    <scope>NUCLEOTIDE SEQUENCE [LARGE SCALE GENOMIC DNA]</scope>
    <source>
        <strain evidence="1 2">DSM 17890</strain>
    </source>
</reference>